<keyword evidence="5" id="KW-0653">Protein transport</keyword>
<dbReference type="PROSITE" id="PS50850">
    <property type="entry name" value="MFS"/>
    <property type="match status" value="1"/>
</dbReference>
<keyword evidence="7 8" id="KW-0472">Membrane</keyword>
<proteinExistence type="predicted"/>
<feature type="transmembrane region" description="Helical" evidence="8">
    <location>
        <begin position="378"/>
        <end position="400"/>
    </location>
</feature>
<keyword evidence="6 8" id="KW-1133">Transmembrane helix</keyword>
<evidence type="ECO:0000313" key="10">
    <source>
        <dbReference type="EMBL" id="MDJ1483922.1"/>
    </source>
</evidence>
<feature type="transmembrane region" description="Helical" evidence="8">
    <location>
        <begin position="264"/>
        <end position="285"/>
    </location>
</feature>
<feature type="transmembrane region" description="Helical" evidence="8">
    <location>
        <begin position="234"/>
        <end position="258"/>
    </location>
</feature>
<feature type="transmembrane region" description="Helical" evidence="8">
    <location>
        <begin position="65"/>
        <end position="84"/>
    </location>
</feature>
<dbReference type="NCBIfam" id="TIGR00924">
    <property type="entry name" value="yjdL_sub1_fam"/>
    <property type="match status" value="1"/>
</dbReference>
<dbReference type="PANTHER" id="PTHR23517:SF15">
    <property type="entry name" value="PROTON-DEPENDENT OLIGOPEPTIDE FAMILY TRANSPORT PROTEIN"/>
    <property type="match status" value="1"/>
</dbReference>
<dbReference type="InterPro" id="IPR000109">
    <property type="entry name" value="POT_fam"/>
</dbReference>
<reference evidence="10" key="1">
    <citation type="submission" date="2023-05" db="EMBL/GenBank/DDBJ databases">
        <authorList>
            <person name="Zhang X."/>
        </authorList>
    </citation>
    <scope>NUCLEOTIDE SEQUENCE</scope>
    <source>
        <strain evidence="10">YF14B1</strain>
    </source>
</reference>
<feature type="transmembrane region" description="Helical" evidence="8">
    <location>
        <begin position="96"/>
        <end position="112"/>
    </location>
</feature>
<feature type="transmembrane region" description="Helical" evidence="8">
    <location>
        <begin position="158"/>
        <end position="177"/>
    </location>
</feature>
<feature type="transmembrane region" description="Helical" evidence="8">
    <location>
        <begin position="478"/>
        <end position="495"/>
    </location>
</feature>
<feature type="transmembrane region" description="Helical" evidence="8">
    <location>
        <begin position="406"/>
        <end position="432"/>
    </location>
</feature>
<dbReference type="RefSeq" id="WP_313984500.1">
    <property type="nucleotide sequence ID" value="NZ_JASJOS010000013.1"/>
</dbReference>
<evidence type="ECO:0000259" key="9">
    <source>
        <dbReference type="PROSITE" id="PS50850"/>
    </source>
</evidence>
<feature type="transmembrane region" description="Helical" evidence="8">
    <location>
        <begin position="118"/>
        <end position="137"/>
    </location>
</feature>
<organism evidence="10 11">
    <name type="scientific">Xanthocytophaga flava</name>
    <dbReference type="NCBI Taxonomy" id="3048013"/>
    <lineage>
        <taxon>Bacteria</taxon>
        <taxon>Pseudomonadati</taxon>
        <taxon>Bacteroidota</taxon>
        <taxon>Cytophagia</taxon>
        <taxon>Cytophagales</taxon>
        <taxon>Rhodocytophagaceae</taxon>
        <taxon>Xanthocytophaga</taxon>
    </lineage>
</organism>
<gene>
    <name evidence="10" type="ORF">QNI16_25710</name>
</gene>
<feature type="domain" description="Major facilitator superfamily (MFS) profile" evidence="9">
    <location>
        <begin position="25"/>
        <end position="500"/>
    </location>
</feature>
<feature type="transmembrane region" description="Helical" evidence="8">
    <location>
        <begin position="183"/>
        <end position="204"/>
    </location>
</feature>
<dbReference type="GO" id="GO:0015833">
    <property type="term" value="P:peptide transport"/>
    <property type="evidence" value="ECO:0007669"/>
    <property type="project" value="UniProtKB-KW"/>
</dbReference>
<evidence type="ECO:0000256" key="4">
    <source>
        <dbReference type="ARBA" id="ARBA00022692"/>
    </source>
</evidence>
<comment type="subcellular location">
    <subcellularLocation>
        <location evidence="1">Cell membrane</location>
        <topology evidence="1">Multi-pass membrane protein</topology>
    </subcellularLocation>
</comment>
<keyword evidence="4 8" id="KW-0812">Transmembrane</keyword>
<dbReference type="SUPFAM" id="SSF103473">
    <property type="entry name" value="MFS general substrate transporter"/>
    <property type="match status" value="2"/>
</dbReference>
<dbReference type="AlphaFoldDB" id="A0AAE3QR29"/>
<dbReference type="GO" id="GO:1904680">
    <property type="term" value="F:peptide transmembrane transporter activity"/>
    <property type="evidence" value="ECO:0007669"/>
    <property type="project" value="InterPro"/>
</dbReference>
<dbReference type="EMBL" id="JASJOS010000013">
    <property type="protein sequence ID" value="MDJ1483922.1"/>
    <property type="molecule type" value="Genomic_DNA"/>
</dbReference>
<keyword evidence="3" id="KW-1003">Cell membrane</keyword>
<dbReference type="Pfam" id="PF00854">
    <property type="entry name" value="PTR2"/>
    <property type="match status" value="1"/>
</dbReference>
<evidence type="ECO:0000256" key="3">
    <source>
        <dbReference type="ARBA" id="ARBA00022475"/>
    </source>
</evidence>
<evidence type="ECO:0000256" key="6">
    <source>
        <dbReference type="ARBA" id="ARBA00022989"/>
    </source>
</evidence>
<dbReference type="Gene3D" id="1.20.1250.20">
    <property type="entry name" value="MFS general substrate transporter like domains"/>
    <property type="match status" value="1"/>
</dbReference>
<dbReference type="InterPro" id="IPR036259">
    <property type="entry name" value="MFS_trans_sf"/>
</dbReference>
<evidence type="ECO:0000256" key="5">
    <source>
        <dbReference type="ARBA" id="ARBA00022856"/>
    </source>
</evidence>
<dbReference type="GO" id="GO:0005886">
    <property type="term" value="C:plasma membrane"/>
    <property type="evidence" value="ECO:0007669"/>
    <property type="project" value="UniProtKB-SubCell"/>
</dbReference>
<accession>A0AAE3QR29</accession>
<feature type="transmembrane region" description="Helical" evidence="8">
    <location>
        <begin position="348"/>
        <end position="366"/>
    </location>
</feature>
<sequence length="507" mass="55119">MALSSSGVATATGKEKFTHPSGLYVLFFTEMWERFSYYGMRAILILFMVAGPAKGGMGLADAEAGAIYGIYTSAVYFLSLPGGWIADNFLGQKKSIWYGGIIIMIGHIILAIPGSDSIFFWGLATVAIGTGLLKPNISSVVGELYPEGGARRDAGFSIFYMGINLGGAIGMLTVGYLGEKIGWHYGFGAAAVGMLLGIIIFRIFSEQYLKEYGLLKKQVKSEEIQIEKKASNSLITIVMAIVSVLFLAILQWAGYINIFTATGLAQSMGIIIVSIALFYFIFIFVAGGLTGIEKKRLFVMFILFLSAAIFWAGYEQGGSTLNTFSQRYTDRDIVGWEMPASWLQGLQSIYVIIFAPIFAAVWLFLNKRNMNPSAPVKFGVGLVVLGVGFLFMVFASQIVITGAKASALYLIVAYLFSVLGELCVSPVGLSFFTKLAPQRYVSQLMGIWFVATSLGTLIAGLAAGVFDEKNVANMPTNFMYIVYFTAGFGLIILLFSKQIKKWMGGVE</sequence>
<name>A0AAE3QR29_9BACT</name>
<evidence type="ECO:0000256" key="8">
    <source>
        <dbReference type="SAM" id="Phobius"/>
    </source>
</evidence>
<evidence type="ECO:0000256" key="7">
    <source>
        <dbReference type="ARBA" id="ARBA00023136"/>
    </source>
</evidence>
<dbReference type="InterPro" id="IPR005279">
    <property type="entry name" value="Dipep/tripep_permease"/>
</dbReference>
<dbReference type="InterPro" id="IPR020846">
    <property type="entry name" value="MFS_dom"/>
</dbReference>
<feature type="transmembrane region" description="Helical" evidence="8">
    <location>
        <begin position="297"/>
        <end position="314"/>
    </location>
</feature>
<dbReference type="Proteomes" id="UP001241110">
    <property type="component" value="Unassembled WGS sequence"/>
</dbReference>
<evidence type="ECO:0000256" key="2">
    <source>
        <dbReference type="ARBA" id="ARBA00022448"/>
    </source>
</evidence>
<keyword evidence="5" id="KW-0571">Peptide transport</keyword>
<feature type="transmembrane region" description="Helical" evidence="8">
    <location>
        <begin position="444"/>
        <end position="466"/>
    </location>
</feature>
<dbReference type="CDD" id="cd17346">
    <property type="entry name" value="MFS_DtpA_like"/>
    <property type="match status" value="1"/>
</dbReference>
<protein>
    <submittedName>
        <fullName evidence="10">Peptide MFS transporter</fullName>
    </submittedName>
</protein>
<dbReference type="PANTHER" id="PTHR23517">
    <property type="entry name" value="RESISTANCE PROTEIN MDTM, PUTATIVE-RELATED-RELATED"/>
    <property type="match status" value="1"/>
</dbReference>
<evidence type="ECO:0000256" key="1">
    <source>
        <dbReference type="ARBA" id="ARBA00004651"/>
    </source>
</evidence>
<comment type="caution">
    <text evidence="10">The sequence shown here is derived from an EMBL/GenBank/DDBJ whole genome shotgun (WGS) entry which is preliminary data.</text>
</comment>
<dbReference type="InterPro" id="IPR050171">
    <property type="entry name" value="MFS_Transporters"/>
</dbReference>
<evidence type="ECO:0000313" key="11">
    <source>
        <dbReference type="Proteomes" id="UP001241110"/>
    </source>
</evidence>
<feature type="transmembrane region" description="Helical" evidence="8">
    <location>
        <begin position="35"/>
        <end position="53"/>
    </location>
</feature>
<keyword evidence="2" id="KW-0813">Transport</keyword>